<keyword evidence="6" id="KW-1185">Reference proteome</keyword>
<protein>
    <submittedName>
        <fullName evidence="5">Glucokinase-like ROK family protein</fullName>
    </submittedName>
</protein>
<dbReference type="InterPro" id="IPR036388">
    <property type="entry name" value="WH-like_DNA-bd_sf"/>
</dbReference>
<dbReference type="Gene3D" id="3.30.420.40">
    <property type="match status" value="2"/>
</dbReference>
<dbReference type="InterPro" id="IPR000600">
    <property type="entry name" value="ROK"/>
</dbReference>
<keyword evidence="3" id="KW-0859">Xylose metabolism</keyword>
<evidence type="ECO:0000256" key="2">
    <source>
        <dbReference type="ARBA" id="ARBA00006479"/>
    </source>
</evidence>
<comment type="similarity">
    <text evidence="2">Belongs to the ROK (NagC/XylR) family.</text>
</comment>
<organism evidence="5 6">
    <name type="scientific">Caldalkalibacillus horti</name>
    <dbReference type="NCBI Taxonomy" id="77523"/>
    <lineage>
        <taxon>Bacteria</taxon>
        <taxon>Bacillati</taxon>
        <taxon>Bacillota</taxon>
        <taxon>Bacilli</taxon>
        <taxon>Bacillales</taxon>
        <taxon>Bacillaceae</taxon>
        <taxon>Caldalkalibacillus</taxon>
    </lineage>
</organism>
<dbReference type="RefSeq" id="WP_307396427.1">
    <property type="nucleotide sequence ID" value="NZ_JAUSTY010000016.1"/>
</dbReference>
<dbReference type="SUPFAM" id="SSF46785">
    <property type="entry name" value="Winged helix' DNA-binding domain"/>
    <property type="match status" value="1"/>
</dbReference>
<dbReference type="PANTHER" id="PTHR18964">
    <property type="entry name" value="ROK (REPRESSOR, ORF, KINASE) FAMILY"/>
    <property type="match status" value="1"/>
</dbReference>
<proteinExistence type="inferred from homology"/>
<feature type="domain" description="HTH iclR-type" evidence="4">
    <location>
        <begin position="19"/>
        <end position="59"/>
    </location>
</feature>
<dbReference type="InterPro" id="IPR036390">
    <property type="entry name" value="WH_DNA-bd_sf"/>
</dbReference>
<evidence type="ECO:0000259" key="4">
    <source>
        <dbReference type="Pfam" id="PF09339"/>
    </source>
</evidence>
<evidence type="ECO:0000256" key="3">
    <source>
        <dbReference type="ARBA" id="ARBA00022629"/>
    </source>
</evidence>
<dbReference type="InterPro" id="IPR043129">
    <property type="entry name" value="ATPase_NBD"/>
</dbReference>
<sequence>MNLMTGDQLLIKKINKSIVLQLLRDKSPLSRADISKLSGLNKATVSSLVQELIMEQLVYEIGEGQSSGGRKPVMLFYNHLAGFSIGIDLGVKDILAVLTDLQGNIIYEHDISLNQADPEYVLEQLKVVIQLLIGKAPSSPYGVVGIGVGVPGIVDKEGTILFAPNLGWKNIDLRTPLFEDFQVPIIVENEANSGAYGEKLYGAGKNSEHLIYISFGSGVGTGVMIDNKLFRGAAGFSGEMGHFTIEANGKKCSCGNRGCWELYTSEIALLEQARHLQIVENQGFEGQPSLTSLSDITTLKRAAEQGNREVIQLFNRVGEYIGIGFVNLINMFNPEQLILGNRYATLEKWLEQPIKRILEQRLQSYAYANVQISFSRLEQRSAVLGAAAFATAHFSDQHKATIQA</sequence>
<dbReference type="EMBL" id="JAUSTY010000016">
    <property type="protein sequence ID" value="MDQ0167484.1"/>
    <property type="molecule type" value="Genomic_DNA"/>
</dbReference>
<dbReference type="InterPro" id="IPR005471">
    <property type="entry name" value="Tscrpt_reg_IclR_N"/>
</dbReference>
<reference evidence="5 6" key="1">
    <citation type="submission" date="2023-07" db="EMBL/GenBank/DDBJ databases">
        <title>Genomic Encyclopedia of Type Strains, Phase IV (KMG-IV): sequencing the most valuable type-strain genomes for metagenomic binning, comparative biology and taxonomic classification.</title>
        <authorList>
            <person name="Goeker M."/>
        </authorList>
    </citation>
    <scope>NUCLEOTIDE SEQUENCE [LARGE SCALE GENOMIC DNA]</scope>
    <source>
        <strain evidence="5 6">DSM 12751</strain>
    </source>
</reference>
<dbReference type="Pfam" id="PF00480">
    <property type="entry name" value="ROK"/>
    <property type="match status" value="1"/>
</dbReference>
<keyword evidence="3" id="KW-0119">Carbohydrate metabolism</keyword>
<comment type="caution">
    <text evidence="5">The sequence shown here is derived from an EMBL/GenBank/DDBJ whole genome shotgun (WGS) entry which is preliminary data.</text>
</comment>
<comment type="function">
    <text evidence="1">Transcriptional repressor of xylose-utilizing enzymes.</text>
</comment>
<dbReference type="PANTHER" id="PTHR18964:SF149">
    <property type="entry name" value="BIFUNCTIONAL UDP-N-ACETYLGLUCOSAMINE 2-EPIMERASE_N-ACETYLMANNOSAMINE KINASE"/>
    <property type="match status" value="1"/>
</dbReference>
<dbReference type="SUPFAM" id="SSF53067">
    <property type="entry name" value="Actin-like ATPase domain"/>
    <property type="match status" value="1"/>
</dbReference>
<name>A0ABT9W2K9_9BACI</name>
<dbReference type="Proteomes" id="UP001235840">
    <property type="component" value="Unassembled WGS sequence"/>
</dbReference>
<gene>
    <name evidence="5" type="ORF">J2S11_003409</name>
</gene>
<dbReference type="Pfam" id="PF09339">
    <property type="entry name" value="HTH_IclR"/>
    <property type="match status" value="1"/>
</dbReference>
<accession>A0ABT9W2K9</accession>
<evidence type="ECO:0000313" key="5">
    <source>
        <dbReference type="EMBL" id="MDQ0167484.1"/>
    </source>
</evidence>
<dbReference type="CDD" id="cd24076">
    <property type="entry name" value="ASKHA_ATPase_ROK_BsXylR-like"/>
    <property type="match status" value="1"/>
</dbReference>
<evidence type="ECO:0000313" key="6">
    <source>
        <dbReference type="Proteomes" id="UP001235840"/>
    </source>
</evidence>
<evidence type="ECO:0000256" key="1">
    <source>
        <dbReference type="ARBA" id="ARBA00002486"/>
    </source>
</evidence>
<dbReference type="Gene3D" id="1.10.10.10">
    <property type="entry name" value="Winged helix-like DNA-binding domain superfamily/Winged helix DNA-binding domain"/>
    <property type="match status" value="1"/>
</dbReference>